<dbReference type="OrthoDB" id="8442777at2"/>
<dbReference type="Pfam" id="PF04336">
    <property type="entry name" value="ACP_PD"/>
    <property type="match status" value="1"/>
</dbReference>
<evidence type="ECO:0000256" key="2">
    <source>
        <dbReference type="ARBA" id="ARBA00022801"/>
    </source>
</evidence>
<reference evidence="4 5" key="1">
    <citation type="journal article" date="2011" name="Stand. Genomic Sci.">
        <title>Complete genome sequence of Weeksella virosa type strain (9751).</title>
        <authorList>
            <person name="Lang E."/>
            <person name="Teshima H."/>
            <person name="Lucas S."/>
            <person name="Lapidus A."/>
            <person name="Hammon N."/>
            <person name="Deshpande S."/>
            <person name="Nolan M."/>
            <person name="Cheng J.F."/>
            <person name="Pitluck S."/>
            <person name="Liolios K."/>
            <person name="Pagani I."/>
            <person name="Mikhailova N."/>
            <person name="Ivanova N."/>
            <person name="Mavromatis K."/>
            <person name="Pati A."/>
            <person name="Tapia R."/>
            <person name="Han C."/>
            <person name="Goodwin L."/>
            <person name="Chen A."/>
            <person name="Palaniappan K."/>
            <person name="Land M."/>
            <person name="Hauser L."/>
            <person name="Chang Y.J."/>
            <person name="Jeffries C.D."/>
            <person name="Brambilla E.M."/>
            <person name="Kopitz M."/>
            <person name="Rohde M."/>
            <person name="Goker M."/>
            <person name="Tindall B.J."/>
            <person name="Detter J.C."/>
            <person name="Woyke T."/>
            <person name="Bristow J."/>
            <person name="Eisen J.A."/>
            <person name="Markowitz V."/>
            <person name="Hugenholtz P."/>
            <person name="Klenk H.P."/>
            <person name="Kyrpides N.C."/>
        </authorList>
    </citation>
    <scope>NUCLEOTIDE SEQUENCE [LARGE SCALE GENOMIC DNA]</scope>
    <source>
        <strain evidence="5">ATCC 43766 / DSM 16922 / JCM 21250 / NBRC 16016 / NCTC 11634 / CL345/78</strain>
    </source>
</reference>
<dbReference type="HOGENOM" id="CLU_099370_1_1_10"/>
<dbReference type="InterPro" id="IPR007431">
    <property type="entry name" value="ACP_PD"/>
</dbReference>
<keyword evidence="1" id="KW-0444">Lipid biosynthesis</keyword>
<keyword evidence="5" id="KW-1185">Reference proteome</keyword>
<dbReference type="KEGG" id="wvi:Weevi_0591"/>
<proteinExistence type="predicted"/>
<evidence type="ECO:0000313" key="4">
    <source>
        <dbReference type="EMBL" id="ADX67310.1"/>
    </source>
</evidence>
<evidence type="ECO:0000256" key="1">
    <source>
        <dbReference type="ARBA" id="ARBA00022516"/>
    </source>
</evidence>
<organism evidence="4 5">
    <name type="scientific">Weeksella virosa (strain ATCC 43766 / DSM 16922 / JCM 21250 / CCUG 30538 / CDC 9751 / IAM 14551 / NBRC 16016 / NCTC 11634 / CL345/78)</name>
    <dbReference type="NCBI Taxonomy" id="865938"/>
    <lineage>
        <taxon>Bacteria</taxon>
        <taxon>Pseudomonadati</taxon>
        <taxon>Bacteroidota</taxon>
        <taxon>Flavobacteriia</taxon>
        <taxon>Flavobacteriales</taxon>
        <taxon>Weeksellaceae</taxon>
        <taxon>Weeksella</taxon>
    </lineage>
</organism>
<dbReference type="GO" id="GO:0008770">
    <property type="term" value="F:[acyl-carrier-protein] phosphodiesterase activity"/>
    <property type="evidence" value="ECO:0007669"/>
    <property type="project" value="InterPro"/>
</dbReference>
<keyword evidence="2" id="KW-0378">Hydrolase</keyword>
<dbReference type="GO" id="GO:0006633">
    <property type="term" value="P:fatty acid biosynthetic process"/>
    <property type="evidence" value="ECO:0007669"/>
    <property type="project" value="InterPro"/>
</dbReference>
<gene>
    <name evidence="4" type="ordered locus">Weevi_0591</name>
</gene>
<reference evidence="5" key="2">
    <citation type="journal article" date="2011" name="Stand. Genomic Sci.">
        <title>Complete genome sequence of Weeksella virosa type strain (9751T).</title>
        <authorList>
            <person name="Lang E."/>
            <person name="Teshima H."/>
            <person name="Lucas S."/>
            <person name="Lapidus A."/>
            <person name="Hammon N."/>
            <person name="Deshpande S."/>
            <person name="Nolan M."/>
            <person name="Cheng J."/>
            <person name="Pitluck S."/>
            <person name="Liolios K."/>
            <person name="Pagani I."/>
            <person name="Mikhailova N."/>
            <person name="Ivanova N."/>
            <person name="Mavromatis K."/>
            <person name="Pati A."/>
            <person name="Tapia R."/>
            <person name="Han C."/>
            <person name="Goodwin L."/>
            <person name="Chen A."/>
            <person name="Palaniappan K."/>
            <person name="Land M."/>
            <person name="Hauser L."/>
            <person name="Chang Y."/>
            <person name="Jeffries C."/>
            <person name="Brambilla E."/>
            <person name="Kopitz M."/>
            <person name="Rohde M."/>
            <person name="Goker M."/>
            <person name="Tindall B."/>
            <person name="Detter J."/>
            <person name="Woyke T."/>
            <person name="Bristow J."/>
            <person name="Eisen J."/>
            <person name="Markowitz V."/>
            <person name="Hugenholtz P."/>
            <person name="Klenk H."/>
            <person name="Kyrpides N."/>
        </authorList>
    </citation>
    <scope>NUCLEOTIDE SEQUENCE [LARGE SCALE GENOMIC DNA]</scope>
    <source>
        <strain evidence="5">ATCC 43766 / DSM 16922 / JCM 21250 / NBRC 16016 / NCTC 11634 / CL345/78</strain>
    </source>
</reference>
<dbReference type="EMBL" id="CP002455">
    <property type="protein sequence ID" value="ADX67310.1"/>
    <property type="molecule type" value="Genomic_DNA"/>
</dbReference>
<dbReference type="PANTHER" id="PTHR38764:SF1">
    <property type="entry name" value="ACYL CARRIER PROTEIN PHOSPHODIESTERASE"/>
    <property type="match status" value="1"/>
</dbReference>
<dbReference type="STRING" id="865938.Weevi_0591"/>
<dbReference type="PIRSF" id="PIRSF011489">
    <property type="entry name" value="DUF479"/>
    <property type="match status" value="1"/>
</dbReference>
<protein>
    <submittedName>
        <fullName evidence="4">Acyl carrier protein phosphodiesterase</fullName>
    </submittedName>
</protein>
<sequence>MNYIAHQVLSFGDPNLQLGNLLGEVVKGNQYQQYSPNLQKGILLHRQIDTFTDAHPIVKESTALLHADQGKFSPIVIDVIFDYFLIQHWETFVTQPFKSFKKNCYQLFKTSEQIFPPKLQYIIYHLLLHDWFENYTTLEGVALTLRNIGKRTKFENRLANSLPILRQHLPELERNFFSFYPQLEQNCRRFLFR</sequence>
<evidence type="ECO:0000313" key="5">
    <source>
        <dbReference type="Proteomes" id="UP000008641"/>
    </source>
</evidence>
<dbReference type="RefSeq" id="WP_013597702.1">
    <property type="nucleotide sequence ID" value="NC_015144.1"/>
</dbReference>
<dbReference type="eggNOG" id="COG3124">
    <property type="taxonomic scope" value="Bacteria"/>
</dbReference>
<dbReference type="Proteomes" id="UP000008641">
    <property type="component" value="Chromosome"/>
</dbReference>
<dbReference type="PANTHER" id="PTHR38764">
    <property type="entry name" value="ACYL CARRIER PROTEIN PHOSPHODIESTERASE"/>
    <property type="match status" value="1"/>
</dbReference>
<dbReference type="AlphaFoldDB" id="F0NZQ1"/>
<name>F0NZQ1_WEEVC</name>
<keyword evidence="3" id="KW-0443">Lipid metabolism</keyword>
<evidence type="ECO:0000256" key="3">
    <source>
        <dbReference type="ARBA" id="ARBA00023098"/>
    </source>
</evidence>
<accession>F0NZQ1</accession>